<organism evidence="3 4">
    <name type="scientific">Paramecium octaurelia</name>
    <dbReference type="NCBI Taxonomy" id="43137"/>
    <lineage>
        <taxon>Eukaryota</taxon>
        <taxon>Sar</taxon>
        <taxon>Alveolata</taxon>
        <taxon>Ciliophora</taxon>
        <taxon>Intramacronucleata</taxon>
        <taxon>Oligohymenophorea</taxon>
        <taxon>Peniculida</taxon>
        <taxon>Parameciidae</taxon>
        <taxon>Paramecium</taxon>
    </lineage>
</organism>
<name>A0A8S1WMJ4_PAROT</name>
<evidence type="ECO:0000256" key="2">
    <source>
        <dbReference type="SAM" id="MobiDB-lite"/>
    </source>
</evidence>
<proteinExistence type="predicted"/>
<evidence type="ECO:0000313" key="4">
    <source>
        <dbReference type="Proteomes" id="UP000683925"/>
    </source>
</evidence>
<sequence>MLQNKKQEIEKERIQEFRSQEFRSQSLRFWRIKRMERRRLKKNNQLKPKQISQKKQIKSAEKQRIAAEVRKTKLTQQYMNANKAMIQMKAWKSQQDGLEREIKIQNEKLIVQGGIKSVNLKEMKILEEQAKRLIKTKVDFNQAYDKELKTAYQMNKEPLRRSLKQNLNVQYSKGREGREYQKYDQKK</sequence>
<feature type="compositionally biased region" description="Basic and acidic residues" evidence="2">
    <location>
        <begin position="173"/>
        <end position="187"/>
    </location>
</feature>
<dbReference type="EMBL" id="CAJJDP010000095">
    <property type="protein sequence ID" value="CAD8189940.1"/>
    <property type="molecule type" value="Genomic_DNA"/>
</dbReference>
<reference evidence="3" key="1">
    <citation type="submission" date="2021-01" db="EMBL/GenBank/DDBJ databases">
        <authorList>
            <consortium name="Genoscope - CEA"/>
            <person name="William W."/>
        </authorList>
    </citation>
    <scope>NUCLEOTIDE SEQUENCE</scope>
</reference>
<keyword evidence="1" id="KW-0175">Coiled coil</keyword>
<feature type="coiled-coil region" evidence="1">
    <location>
        <begin position="57"/>
        <end position="143"/>
    </location>
</feature>
<dbReference type="OrthoDB" id="310506at2759"/>
<gene>
    <name evidence="3" type="ORF">POCTA_138.1.T0960083</name>
</gene>
<evidence type="ECO:0000313" key="3">
    <source>
        <dbReference type="EMBL" id="CAD8189940.1"/>
    </source>
</evidence>
<protein>
    <submittedName>
        <fullName evidence="3">Uncharacterized protein</fullName>
    </submittedName>
</protein>
<dbReference type="AlphaFoldDB" id="A0A8S1WMJ4"/>
<dbReference type="Proteomes" id="UP000683925">
    <property type="component" value="Unassembled WGS sequence"/>
</dbReference>
<accession>A0A8S1WMJ4</accession>
<comment type="caution">
    <text evidence="3">The sequence shown here is derived from an EMBL/GenBank/DDBJ whole genome shotgun (WGS) entry which is preliminary data.</text>
</comment>
<evidence type="ECO:0000256" key="1">
    <source>
        <dbReference type="SAM" id="Coils"/>
    </source>
</evidence>
<keyword evidence="4" id="KW-1185">Reference proteome</keyword>
<feature type="region of interest" description="Disordered" evidence="2">
    <location>
        <begin position="163"/>
        <end position="187"/>
    </location>
</feature>